<evidence type="ECO:0000256" key="1">
    <source>
        <dbReference type="ARBA" id="ARBA00004496"/>
    </source>
</evidence>
<dbReference type="Pfam" id="PF08245">
    <property type="entry name" value="Mur_ligase_M"/>
    <property type="match status" value="1"/>
</dbReference>
<dbReference type="Gene3D" id="3.40.1190.10">
    <property type="entry name" value="Mur-like, catalytic domain"/>
    <property type="match status" value="1"/>
</dbReference>
<dbReference type="PANTHER" id="PTHR43445:SF3">
    <property type="entry name" value="UDP-N-ACETYLMURAMATE--L-ALANINE LIGASE"/>
    <property type="match status" value="1"/>
</dbReference>
<evidence type="ECO:0000256" key="10">
    <source>
        <dbReference type="ARBA" id="ARBA00022984"/>
    </source>
</evidence>
<dbReference type="PANTHER" id="PTHR43445">
    <property type="entry name" value="UDP-N-ACETYLMURAMATE--L-ALANINE LIGASE-RELATED"/>
    <property type="match status" value="1"/>
</dbReference>
<dbReference type="GO" id="GO:0051301">
    <property type="term" value="P:cell division"/>
    <property type="evidence" value="ECO:0007669"/>
    <property type="project" value="UniProtKB-KW"/>
</dbReference>
<proteinExistence type="inferred from homology"/>
<dbReference type="NCBIfam" id="TIGR01082">
    <property type="entry name" value="murC"/>
    <property type="match status" value="1"/>
</dbReference>
<dbReference type="InterPro" id="IPR036615">
    <property type="entry name" value="Mur_ligase_C_dom_sf"/>
</dbReference>
<dbReference type="GO" id="GO:0008763">
    <property type="term" value="F:UDP-N-acetylmuramate-L-alanine ligase activity"/>
    <property type="evidence" value="ECO:0007669"/>
    <property type="project" value="UniProtKB-UniRule"/>
</dbReference>
<dbReference type="OrthoDB" id="9804126at2"/>
<evidence type="ECO:0000256" key="12">
    <source>
        <dbReference type="ARBA" id="ARBA00023316"/>
    </source>
</evidence>
<dbReference type="AlphaFoldDB" id="A0A3E1YFM2"/>
<comment type="caution">
    <text evidence="19">The sequence shown here is derived from an EMBL/GenBank/DDBJ whole genome shotgun (WGS) entry which is preliminary data.</text>
</comment>
<comment type="function">
    <text evidence="14">Cell wall formation.</text>
</comment>
<dbReference type="SUPFAM" id="SSF51984">
    <property type="entry name" value="MurCD N-terminal domain"/>
    <property type="match status" value="1"/>
</dbReference>
<keyword evidence="4 14" id="KW-0963">Cytoplasm</keyword>
<sequence length="453" mass="50138">MDLNNIKRVYFIGIGGIGMSAIARFFNEKKIAVSGYDRTATPLTRQLEEEGMKIHYTDDIELADKEANLIVYTPAIPATHSELKWFRENGYEVVKRSDVLQEITRSLFAITVAGTHGKTTVSTMIAYILTDSGYGCNAFLGGISVNYHKNFWSSEKGVAVIEADEYDRSFLKLSPDIAVLTAMDADHLDIYGTPEAMEEAFIQYTHNIKPNGTLIAKFGLHRNNELAAPNKLLYSLQNDVANAYAENIRMNNGGYVFDVVLPGKRIENVELHLGGMHNVENAIAAISVAQILGIDSDKIKAAVSTFKGIKRRFEYAVKSDDQVYVDDYAHHPEELRALINSAKALFPGKKATVIFQPHLFTRTRDLADGFAESLSLADEVILLPIYPARELPIEGVSSEMIASKIKVPVTIVPKDKVLEYLQTQETPLLITAGAGDIDQLKDPIAALLQNNKK</sequence>
<evidence type="ECO:0000256" key="6">
    <source>
        <dbReference type="ARBA" id="ARBA00022618"/>
    </source>
</evidence>
<dbReference type="InterPro" id="IPR013221">
    <property type="entry name" value="Mur_ligase_cen"/>
</dbReference>
<dbReference type="InterPro" id="IPR036565">
    <property type="entry name" value="Mur-like_cat_sf"/>
</dbReference>
<dbReference type="GO" id="GO:0009252">
    <property type="term" value="P:peptidoglycan biosynthetic process"/>
    <property type="evidence" value="ECO:0007669"/>
    <property type="project" value="UniProtKB-UniRule"/>
</dbReference>
<evidence type="ECO:0000256" key="8">
    <source>
        <dbReference type="ARBA" id="ARBA00022840"/>
    </source>
</evidence>
<keyword evidence="15" id="KW-0472">Membrane</keyword>
<dbReference type="Proteomes" id="UP000260644">
    <property type="component" value="Unassembled WGS sequence"/>
</dbReference>
<evidence type="ECO:0000256" key="11">
    <source>
        <dbReference type="ARBA" id="ARBA00023306"/>
    </source>
</evidence>
<feature type="domain" description="Mur ligase N-terminal catalytic" evidence="16">
    <location>
        <begin position="9"/>
        <end position="105"/>
    </location>
</feature>
<keyword evidence="6 14" id="KW-0132">Cell division</keyword>
<evidence type="ECO:0000256" key="4">
    <source>
        <dbReference type="ARBA" id="ARBA00022490"/>
    </source>
</evidence>
<comment type="similarity">
    <text evidence="14">Belongs to the MurCDEF family.</text>
</comment>
<evidence type="ECO:0000256" key="9">
    <source>
        <dbReference type="ARBA" id="ARBA00022960"/>
    </source>
</evidence>
<dbReference type="HAMAP" id="MF_00046">
    <property type="entry name" value="MurC"/>
    <property type="match status" value="1"/>
</dbReference>
<dbReference type="Pfam" id="PF02875">
    <property type="entry name" value="Mur_ligase_C"/>
    <property type="match status" value="1"/>
</dbReference>
<evidence type="ECO:0000256" key="7">
    <source>
        <dbReference type="ARBA" id="ARBA00022741"/>
    </source>
</evidence>
<gene>
    <name evidence="14" type="primary">murC</name>
    <name evidence="19" type="ORF">DVR12_04865</name>
</gene>
<organism evidence="19 20">
    <name type="scientific">Chitinophaga silvatica</name>
    <dbReference type="NCBI Taxonomy" id="2282649"/>
    <lineage>
        <taxon>Bacteria</taxon>
        <taxon>Pseudomonadati</taxon>
        <taxon>Bacteroidota</taxon>
        <taxon>Chitinophagia</taxon>
        <taxon>Chitinophagales</taxon>
        <taxon>Chitinophagaceae</taxon>
        <taxon>Chitinophaga</taxon>
    </lineage>
</organism>
<evidence type="ECO:0000259" key="18">
    <source>
        <dbReference type="Pfam" id="PF08245"/>
    </source>
</evidence>
<dbReference type="GO" id="GO:0008360">
    <property type="term" value="P:regulation of cell shape"/>
    <property type="evidence" value="ECO:0007669"/>
    <property type="project" value="UniProtKB-KW"/>
</dbReference>
<accession>A0A3E1YFM2</accession>
<keyword evidence="15" id="KW-1133">Transmembrane helix</keyword>
<dbReference type="UniPathway" id="UPA00219"/>
<dbReference type="GO" id="GO:0005737">
    <property type="term" value="C:cytoplasm"/>
    <property type="evidence" value="ECO:0007669"/>
    <property type="project" value="UniProtKB-SubCell"/>
</dbReference>
<dbReference type="InterPro" id="IPR005758">
    <property type="entry name" value="UDP-N-AcMur_Ala_ligase_MurC"/>
</dbReference>
<dbReference type="SUPFAM" id="SSF53623">
    <property type="entry name" value="MurD-like peptide ligases, catalytic domain"/>
    <property type="match status" value="1"/>
</dbReference>
<keyword evidence="9 14" id="KW-0133">Cell shape</keyword>
<dbReference type="EMBL" id="QPMM01000002">
    <property type="protein sequence ID" value="RFS25117.1"/>
    <property type="molecule type" value="Genomic_DNA"/>
</dbReference>
<evidence type="ECO:0000256" key="2">
    <source>
        <dbReference type="ARBA" id="ARBA00004752"/>
    </source>
</evidence>
<feature type="binding site" evidence="14">
    <location>
        <begin position="114"/>
        <end position="120"/>
    </location>
    <ligand>
        <name>ATP</name>
        <dbReference type="ChEBI" id="CHEBI:30616"/>
    </ligand>
</feature>
<evidence type="ECO:0000313" key="20">
    <source>
        <dbReference type="Proteomes" id="UP000260644"/>
    </source>
</evidence>
<reference evidence="19 20" key="1">
    <citation type="submission" date="2018-07" db="EMBL/GenBank/DDBJ databases">
        <title>Chitinophaga K2CV101002-2 sp. nov., isolated from a monsoon evergreen broad-leaved forest soil.</title>
        <authorList>
            <person name="Lv Y."/>
        </authorList>
    </citation>
    <scope>NUCLEOTIDE SEQUENCE [LARGE SCALE GENOMIC DNA]</scope>
    <source>
        <strain evidence="19 20">GDMCC 1.1288</strain>
    </source>
</reference>
<dbReference type="InterPro" id="IPR050061">
    <property type="entry name" value="MurCDEF_pg_biosynth"/>
</dbReference>
<comment type="catalytic activity">
    <reaction evidence="13 14">
        <text>UDP-N-acetyl-alpha-D-muramate + L-alanine + ATP = UDP-N-acetyl-alpha-D-muramoyl-L-alanine + ADP + phosphate + H(+)</text>
        <dbReference type="Rhea" id="RHEA:23372"/>
        <dbReference type="ChEBI" id="CHEBI:15378"/>
        <dbReference type="ChEBI" id="CHEBI:30616"/>
        <dbReference type="ChEBI" id="CHEBI:43474"/>
        <dbReference type="ChEBI" id="CHEBI:57972"/>
        <dbReference type="ChEBI" id="CHEBI:70757"/>
        <dbReference type="ChEBI" id="CHEBI:83898"/>
        <dbReference type="ChEBI" id="CHEBI:456216"/>
        <dbReference type="EC" id="6.3.2.8"/>
    </reaction>
</comment>
<keyword evidence="12 14" id="KW-0961">Cell wall biogenesis/degradation</keyword>
<dbReference type="Pfam" id="PF01225">
    <property type="entry name" value="Mur_ligase"/>
    <property type="match status" value="1"/>
</dbReference>
<keyword evidence="20" id="KW-1185">Reference proteome</keyword>
<comment type="pathway">
    <text evidence="2 14">Cell wall biogenesis; peptidoglycan biosynthesis.</text>
</comment>
<evidence type="ECO:0000259" key="17">
    <source>
        <dbReference type="Pfam" id="PF02875"/>
    </source>
</evidence>
<evidence type="ECO:0000313" key="19">
    <source>
        <dbReference type="EMBL" id="RFS25117.1"/>
    </source>
</evidence>
<evidence type="ECO:0000256" key="15">
    <source>
        <dbReference type="SAM" id="Phobius"/>
    </source>
</evidence>
<evidence type="ECO:0000256" key="5">
    <source>
        <dbReference type="ARBA" id="ARBA00022598"/>
    </source>
</evidence>
<name>A0A3E1YFM2_9BACT</name>
<keyword evidence="11 14" id="KW-0131">Cell cycle</keyword>
<evidence type="ECO:0000259" key="16">
    <source>
        <dbReference type="Pfam" id="PF01225"/>
    </source>
</evidence>
<dbReference type="Gene3D" id="3.40.50.720">
    <property type="entry name" value="NAD(P)-binding Rossmann-like Domain"/>
    <property type="match status" value="1"/>
</dbReference>
<protein>
    <recommendedName>
        <fullName evidence="3 14">UDP-N-acetylmuramate--L-alanine ligase</fullName>
        <ecNumber evidence="3 14">6.3.2.8</ecNumber>
    </recommendedName>
    <alternativeName>
        <fullName evidence="14">UDP-N-acetylmuramoyl-L-alanine synthetase</fullName>
    </alternativeName>
</protein>
<comment type="subcellular location">
    <subcellularLocation>
        <location evidence="1 14">Cytoplasm</location>
    </subcellularLocation>
</comment>
<keyword evidence="8 14" id="KW-0067">ATP-binding</keyword>
<evidence type="ECO:0000256" key="3">
    <source>
        <dbReference type="ARBA" id="ARBA00012211"/>
    </source>
</evidence>
<dbReference type="EC" id="6.3.2.8" evidence="3 14"/>
<dbReference type="GO" id="GO:0071555">
    <property type="term" value="P:cell wall organization"/>
    <property type="evidence" value="ECO:0007669"/>
    <property type="project" value="UniProtKB-KW"/>
</dbReference>
<dbReference type="InterPro" id="IPR004101">
    <property type="entry name" value="Mur_ligase_C"/>
</dbReference>
<feature type="domain" description="Mur ligase central" evidence="18">
    <location>
        <begin position="112"/>
        <end position="289"/>
    </location>
</feature>
<evidence type="ECO:0000256" key="13">
    <source>
        <dbReference type="ARBA" id="ARBA00047833"/>
    </source>
</evidence>
<keyword evidence="10 14" id="KW-0573">Peptidoglycan synthesis</keyword>
<dbReference type="GO" id="GO:0005524">
    <property type="term" value="F:ATP binding"/>
    <property type="evidence" value="ECO:0007669"/>
    <property type="project" value="UniProtKB-UniRule"/>
</dbReference>
<keyword evidence="15" id="KW-0812">Transmembrane</keyword>
<keyword evidence="5 14" id="KW-0436">Ligase</keyword>
<dbReference type="SUPFAM" id="SSF53244">
    <property type="entry name" value="MurD-like peptide ligases, peptide-binding domain"/>
    <property type="match status" value="1"/>
</dbReference>
<feature type="transmembrane region" description="Helical" evidence="15">
    <location>
        <begin position="9"/>
        <end position="26"/>
    </location>
</feature>
<keyword evidence="7 14" id="KW-0547">Nucleotide-binding</keyword>
<evidence type="ECO:0000256" key="14">
    <source>
        <dbReference type="HAMAP-Rule" id="MF_00046"/>
    </source>
</evidence>
<dbReference type="Gene3D" id="3.90.190.20">
    <property type="entry name" value="Mur ligase, C-terminal domain"/>
    <property type="match status" value="1"/>
</dbReference>
<dbReference type="InterPro" id="IPR000713">
    <property type="entry name" value="Mur_ligase_N"/>
</dbReference>
<feature type="domain" description="Mur ligase C-terminal" evidence="17">
    <location>
        <begin position="311"/>
        <end position="419"/>
    </location>
</feature>